<dbReference type="InterPro" id="IPR012340">
    <property type="entry name" value="NA-bd_OB-fold"/>
</dbReference>
<dbReference type="Pfam" id="PF11518">
    <property type="entry name" value="DUF3221"/>
    <property type="match status" value="1"/>
</dbReference>
<proteinExistence type="predicted"/>
<name>A0A3R9EDX3_9BACI</name>
<dbReference type="EMBL" id="RSFW01000001">
    <property type="protein sequence ID" value="RSD29575.1"/>
    <property type="molecule type" value="Genomic_DNA"/>
</dbReference>
<dbReference type="PROSITE" id="PS51257">
    <property type="entry name" value="PROKAR_LIPOPROTEIN"/>
    <property type="match status" value="1"/>
</dbReference>
<organism evidence="2 3">
    <name type="scientific">Mesobacillus subterraneus</name>
    <dbReference type="NCBI Taxonomy" id="285983"/>
    <lineage>
        <taxon>Bacteria</taxon>
        <taxon>Bacillati</taxon>
        <taxon>Bacillota</taxon>
        <taxon>Bacilli</taxon>
        <taxon>Bacillales</taxon>
        <taxon>Bacillaceae</taxon>
        <taxon>Mesobacillus</taxon>
    </lineage>
</organism>
<sequence length="116" mass="12801">MEMAKRTVMVLFLVLMSMVFAGCASKESASGAGYVLYVNEDSLLIAQNIDAEKYKEIQEVSPEALIDQGGLDLIRLTYDKAEDFKKGDHVEFRTDGGIRESYPAQADAKKVSLSTK</sequence>
<dbReference type="Gene3D" id="2.40.50.140">
    <property type="entry name" value="Nucleic acid-binding proteins"/>
    <property type="match status" value="1"/>
</dbReference>
<accession>A0A3R9EDX3</accession>
<comment type="caution">
    <text evidence="2">The sequence shown here is derived from an EMBL/GenBank/DDBJ whole genome shotgun (WGS) entry which is preliminary data.</text>
</comment>
<evidence type="ECO:0000256" key="1">
    <source>
        <dbReference type="SAM" id="SignalP"/>
    </source>
</evidence>
<keyword evidence="1" id="KW-0732">Signal</keyword>
<gene>
    <name evidence="2" type="ORF">EJA10_00250</name>
</gene>
<dbReference type="Proteomes" id="UP000279911">
    <property type="component" value="Unassembled WGS sequence"/>
</dbReference>
<feature type="chain" id="PRO_5038950954" evidence="1">
    <location>
        <begin position="22"/>
        <end position="116"/>
    </location>
</feature>
<reference evidence="3" key="1">
    <citation type="submission" date="2018-12" db="EMBL/GenBank/DDBJ databases">
        <title>Bacillus chawlae sp. nov., Bacillus glennii sp. nov., and Bacillus saganii sp. nov. Isolated from the Vehicle Assembly Building at Kennedy Space Center where the Viking Spacecraft were Assembled.</title>
        <authorList>
            <person name="Seuylemezian A."/>
            <person name="Vaishampayan P."/>
        </authorList>
    </citation>
    <scope>NUCLEOTIDE SEQUENCE [LARGE SCALE GENOMIC DNA]</scope>
    <source>
        <strain evidence="3">DSM 13966</strain>
    </source>
</reference>
<protein>
    <submittedName>
        <fullName evidence="2">DUF3221 domain-containing protein</fullName>
    </submittedName>
</protein>
<evidence type="ECO:0000313" key="3">
    <source>
        <dbReference type="Proteomes" id="UP000279911"/>
    </source>
</evidence>
<dbReference type="OrthoDB" id="2625519at2"/>
<dbReference type="AlphaFoldDB" id="A0A3R9EDX3"/>
<dbReference type="InterPro" id="IPR021598">
    <property type="entry name" value="DUF3221"/>
</dbReference>
<evidence type="ECO:0000313" key="2">
    <source>
        <dbReference type="EMBL" id="RSD29575.1"/>
    </source>
</evidence>
<feature type="signal peptide" evidence="1">
    <location>
        <begin position="1"/>
        <end position="21"/>
    </location>
</feature>